<dbReference type="AlphaFoldDB" id="A0A0R2RIC1"/>
<dbReference type="InterPro" id="IPR029062">
    <property type="entry name" value="Class_I_gatase-like"/>
</dbReference>
<dbReference type="SUPFAM" id="SSF52317">
    <property type="entry name" value="Class I glutamine amidotransferase-like"/>
    <property type="match status" value="1"/>
</dbReference>
<dbReference type="HAMAP" id="MF_00421">
    <property type="entry name" value="PurQ"/>
    <property type="match status" value="1"/>
</dbReference>
<keyword evidence="3 8" id="KW-0547">Nucleotide-binding</keyword>
<comment type="catalytic activity">
    <reaction evidence="8">
        <text>N(2)-formyl-N(1)-(5-phospho-beta-D-ribosyl)glycinamide + L-glutamine + ATP + H2O = 2-formamido-N(1)-(5-O-phospho-beta-D-ribosyl)acetamidine + L-glutamate + ADP + phosphate + H(+)</text>
        <dbReference type="Rhea" id="RHEA:17129"/>
        <dbReference type="ChEBI" id="CHEBI:15377"/>
        <dbReference type="ChEBI" id="CHEBI:15378"/>
        <dbReference type="ChEBI" id="CHEBI:29985"/>
        <dbReference type="ChEBI" id="CHEBI:30616"/>
        <dbReference type="ChEBI" id="CHEBI:43474"/>
        <dbReference type="ChEBI" id="CHEBI:58359"/>
        <dbReference type="ChEBI" id="CHEBI:147286"/>
        <dbReference type="ChEBI" id="CHEBI:147287"/>
        <dbReference type="ChEBI" id="CHEBI:456216"/>
        <dbReference type="EC" id="6.3.5.3"/>
    </reaction>
</comment>
<dbReference type="EC" id="6.3.5.3" evidence="8"/>
<evidence type="ECO:0000313" key="9">
    <source>
        <dbReference type="EMBL" id="KRO62375.1"/>
    </source>
</evidence>
<evidence type="ECO:0000256" key="8">
    <source>
        <dbReference type="HAMAP-Rule" id="MF_00421"/>
    </source>
</evidence>
<comment type="caution">
    <text evidence="9">The sequence shown here is derived from an EMBL/GenBank/DDBJ whole genome shotgun (WGS) entry which is preliminary data.</text>
</comment>
<comment type="pathway">
    <text evidence="8">Purine metabolism; IMP biosynthesis via de novo pathway; 5-amino-1-(5-phospho-D-ribosyl)imidazole from N(2)-formyl-N(1)-(5-phospho-D-ribosyl)glycinamide: step 1/2.</text>
</comment>
<dbReference type="NCBIfam" id="TIGR01737">
    <property type="entry name" value="FGAM_synth_I"/>
    <property type="match status" value="1"/>
</dbReference>
<dbReference type="EMBL" id="LIBO01000086">
    <property type="protein sequence ID" value="KRO62375.1"/>
    <property type="molecule type" value="Genomic_DNA"/>
</dbReference>
<evidence type="ECO:0000256" key="5">
    <source>
        <dbReference type="ARBA" id="ARBA00022801"/>
    </source>
</evidence>
<evidence type="ECO:0000256" key="4">
    <source>
        <dbReference type="ARBA" id="ARBA00022755"/>
    </source>
</evidence>
<evidence type="ECO:0000256" key="7">
    <source>
        <dbReference type="ARBA" id="ARBA00022962"/>
    </source>
</evidence>
<keyword evidence="1 8" id="KW-0963">Cytoplasm</keyword>
<sequence>MRFAVIQFPGSNCDQDCVQALKVLGQEARLVWHQEKAIGPEEGVILPGGFSYGDYLRCGAIARFSPIMGAVKAAAERGQVVVGICNGFQILCEAGLLPGALTRNEGLHFRCENTFLRVETPAWRFTSHYVTGQTLQIPIAHGEGCYRASPEILGELEAKRRVLLRYCNAGGQGVPQANPNGSSHNIAGICNARGNVLGMMPHPERCCEAEMGGLDGRGILLGAAGIGRRI</sequence>
<dbReference type="InterPro" id="IPR010075">
    <property type="entry name" value="PRibForGlyAmidine_synth_PurQ"/>
</dbReference>
<feature type="active site" evidence="8">
    <location>
        <position position="204"/>
    </location>
</feature>
<feature type="active site" description="Nucleophile" evidence="8">
    <location>
        <position position="85"/>
    </location>
</feature>
<dbReference type="GO" id="GO:0004642">
    <property type="term" value="F:phosphoribosylformylglycinamidine synthase activity"/>
    <property type="evidence" value="ECO:0007669"/>
    <property type="project" value="UniProtKB-UniRule"/>
</dbReference>
<proteinExistence type="inferred from homology"/>
<feature type="active site" evidence="8">
    <location>
        <position position="202"/>
    </location>
</feature>
<protein>
    <recommendedName>
        <fullName evidence="8">Phosphoribosylformylglycinamidine synthase subunit PurQ</fullName>
        <shortName evidence="8">FGAM synthase</shortName>
        <ecNumber evidence="8">6.3.5.3</ecNumber>
    </recommendedName>
    <alternativeName>
        <fullName evidence="8">Formylglycinamide ribonucleotide amidotransferase subunit I</fullName>
        <shortName evidence="8">FGAR amidotransferase I</shortName>
        <shortName evidence="8">FGAR-AT I</shortName>
    </alternativeName>
    <alternativeName>
        <fullName evidence="8">Glutaminase PurQ</fullName>
        <ecNumber evidence="8">3.5.1.2</ecNumber>
    </alternativeName>
    <alternativeName>
        <fullName evidence="8">Phosphoribosylformylglycinamidine synthase subunit I</fullName>
    </alternativeName>
</protein>
<evidence type="ECO:0000256" key="1">
    <source>
        <dbReference type="ARBA" id="ARBA00022490"/>
    </source>
</evidence>
<dbReference type="PANTHER" id="PTHR47552">
    <property type="entry name" value="PHOSPHORIBOSYLFORMYLGLYCINAMIDINE SYNTHASE SUBUNIT PURQ"/>
    <property type="match status" value="1"/>
</dbReference>
<dbReference type="GO" id="GO:0004359">
    <property type="term" value="F:glutaminase activity"/>
    <property type="evidence" value="ECO:0007669"/>
    <property type="project" value="UniProtKB-EC"/>
</dbReference>
<keyword evidence="6 8" id="KW-0067">ATP-binding</keyword>
<comment type="subcellular location">
    <subcellularLocation>
        <location evidence="8">Cytoplasm</location>
    </subcellularLocation>
</comment>
<dbReference type="UniPathway" id="UPA00074">
    <property type="reaction ID" value="UER00128"/>
</dbReference>
<comment type="catalytic activity">
    <reaction evidence="8">
        <text>L-glutamine + H2O = L-glutamate + NH4(+)</text>
        <dbReference type="Rhea" id="RHEA:15889"/>
        <dbReference type="ChEBI" id="CHEBI:15377"/>
        <dbReference type="ChEBI" id="CHEBI:28938"/>
        <dbReference type="ChEBI" id="CHEBI:29985"/>
        <dbReference type="ChEBI" id="CHEBI:58359"/>
        <dbReference type="EC" id="3.5.1.2"/>
    </reaction>
</comment>
<dbReference type="Gene3D" id="3.40.50.880">
    <property type="match status" value="1"/>
</dbReference>
<dbReference type="NCBIfam" id="NF002957">
    <property type="entry name" value="PRK03619.1"/>
    <property type="match status" value="1"/>
</dbReference>
<evidence type="ECO:0000256" key="6">
    <source>
        <dbReference type="ARBA" id="ARBA00022840"/>
    </source>
</evidence>
<keyword evidence="7 8" id="KW-0315">Glutamine amidotransferase</keyword>
<dbReference type="EC" id="3.5.1.2" evidence="8"/>
<dbReference type="GO" id="GO:0005524">
    <property type="term" value="F:ATP binding"/>
    <property type="evidence" value="ECO:0007669"/>
    <property type="project" value="UniProtKB-KW"/>
</dbReference>
<evidence type="ECO:0000256" key="3">
    <source>
        <dbReference type="ARBA" id="ARBA00022741"/>
    </source>
</evidence>
<comment type="subunit">
    <text evidence="8">Part of the FGAM synthase complex composed of 1 PurL, 1 PurQ and 2 PurS subunits.</text>
</comment>
<dbReference type="Proteomes" id="UP000051269">
    <property type="component" value="Unassembled WGS sequence"/>
</dbReference>
<comment type="function">
    <text evidence="8">Part of the phosphoribosylformylglycinamidine synthase complex involved in the purines biosynthetic pathway. Catalyzes the ATP-dependent conversion of formylglycinamide ribonucleotide (FGAR) and glutamine to yield formylglycinamidine ribonucleotide (FGAM) and glutamate. The FGAM synthase complex is composed of three subunits. PurQ produces an ammonia molecule by converting glutamine to glutamate. PurL transfers the ammonia molecule to FGAR to form FGAM in an ATP-dependent manner. PurS interacts with PurQ and PurL and is thought to assist in the transfer of the ammonia molecule from PurQ to PurL.</text>
</comment>
<dbReference type="PROSITE" id="PS51273">
    <property type="entry name" value="GATASE_TYPE_1"/>
    <property type="match status" value="1"/>
</dbReference>
<organism evidence="9 10">
    <name type="scientific">Verrucomicrobia subdivision 6 bacterium BACL9 MAG-120507-bin52</name>
    <dbReference type="NCBI Taxonomy" id="1655590"/>
    <lineage>
        <taxon>Bacteria</taxon>
        <taxon>Pseudomonadati</taxon>
        <taxon>Verrucomicrobiota</taxon>
        <taxon>Verrucomicrobiia</taxon>
        <taxon>Verrucomicrobiales</taxon>
        <taxon>Verrucomicrobia subdivision 6</taxon>
    </lineage>
</organism>
<keyword evidence="5 8" id="KW-0378">Hydrolase</keyword>
<dbReference type="CDD" id="cd01740">
    <property type="entry name" value="GATase1_FGAR_AT"/>
    <property type="match status" value="1"/>
</dbReference>
<dbReference type="GO" id="GO:0005737">
    <property type="term" value="C:cytoplasm"/>
    <property type="evidence" value="ECO:0007669"/>
    <property type="project" value="UniProtKB-SubCell"/>
</dbReference>
<dbReference type="PANTHER" id="PTHR47552:SF1">
    <property type="entry name" value="PHOSPHORIBOSYLFORMYLGLYCINAMIDINE SYNTHASE SUBUNIT PURQ"/>
    <property type="match status" value="1"/>
</dbReference>
<dbReference type="Pfam" id="PF13507">
    <property type="entry name" value="GATase_5"/>
    <property type="match status" value="1"/>
</dbReference>
<name>A0A0R2RIC1_9BACT</name>
<accession>A0A0R2RIC1</accession>
<dbReference type="PIRSF" id="PIRSF001586">
    <property type="entry name" value="FGAM_synth_I"/>
    <property type="match status" value="1"/>
</dbReference>
<dbReference type="GO" id="GO:0006189">
    <property type="term" value="P:'de novo' IMP biosynthetic process"/>
    <property type="evidence" value="ECO:0007669"/>
    <property type="project" value="UniProtKB-UniRule"/>
</dbReference>
<gene>
    <name evidence="8" type="primary">purQ</name>
    <name evidence="9" type="ORF">ABR82_01990</name>
</gene>
<evidence type="ECO:0000313" key="10">
    <source>
        <dbReference type="Proteomes" id="UP000051269"/>
    </source>
</evidence>
<keyword evidence="4 8" id="KW-0658">Purine biosynthesis</keyword>
<evidence type="ECO:0000256" key="2">
    <source>
        <dbReference type="ARBA" id="ARBA00022598"/>
    </source>
</evidence>
<dbReference type="SMART" id="SM01211">
    <property type="entry name" value="GATase_5"/>
    <property type="match status" value="1"/>
</dbReference>
<reference evidence="9 10" key="1">
    <citation type="submission" date="2015-10" db="EMBL/GenBank/DDBJ databases">
        <title>Metagenome-Assembled Genomes uncover a global brackish microbiome.</title>
        <authorList>
            <person name="Hugerth L.W."/>
            <person name="Larsson J."/>
            <person name="Alneberg J."/>
            <person name="Lindh M.V."/>
            <person name="Legrand C."/>
            <person name="Pinhassi J."/>
            <person name="Andersson A.F."/>
        </authorList>
    </citation>
    <scope>NUCLEOTIDE SEQUENCE [LARGE SCALE GENOMIC DNA]</scope>
    <source>
        <strain evidence="9">BACL18 MAG-120507-bin52</strain>
    </source>
</reference>
<keyword evidence="2 8" id="KW-0436">Ligase</keyword>